<dbReference type="SUPFAM" id="SSF53756">
    <property type="entry name" value="UDP-Glycosyltransferase/glycogen phosphorylase"/>
    <property type="match status" value="1"/>
</dbReference>
<dbReference type="OrthoDB" id="9792322at2"/>
<dbReference type="Gene3D" id="3.40.50.2000">
    <property type="entry name" value="Glycogen Phosphorylase B"/>
    <property type="match status" value="2"/>
</dbReference>
<name>A0A1I0S8H8_9BACT</name>
<dbReference type="Pfam" id="PF00534">
    <property type="entry name" value="Glycos_transf_1"/>
    <property type="match status" value="1"/>
</dbReference>
<dbReference type="AlphaFoldDB" id="A0A1I0S8H8"/>
<protein>
    <submittedName>
        <fullName evidence="3">Glycosyltransferase involved in cell wall bisynthesis</fullName>
    </submittedName>
</protein>
<accession>A0A1I0S8H8</accession>
<dbReference type="RefSeq" id="WP_089898774.1">
    <property type="nucleotide sequence ID" value="NZ_FOJG01000002.1"/>
</dbReference>
<proteinExistence type="predicted"/>
<dbReference type="PANTHER" id="PTHR12526">
    <property type="entry name" value="GLYCOSYLTRANSFERASE"/>
    <property type="match status" value="1"/>
</dbReference>
<dbReference type="GO" id="GO:0016757">
    <property type="term" value="F:glycosyltransferase activity"/>
    <property type="evidence" value="ECO:0007669"/>
    <property type="project" value="InterPro"/>
</dbReference>
<evidence type="ECO:0000313" key="4">
    <source>
        <dbReference type="Proteomes" id="UP000199310"/>
    </source>
</evidence>
<feature type="domain" description="Glycosyl transferase family 1" evidence="1">
    <location>
        <begin position="185"/>
        <end position="347"/>
    </location>
</feature>
<dbReference type="InterPro" id="IPR001296">
    <property type="entry name" value="Glyco_trans_1"/>
</dbReference>
<reference evidence="4" key="1">
    <citation type="submission" date="2016-10" db="EMBL/GenBank/DDBJ databases">
        <authorList>
            <person name="Varghese N."/>
            <person name="Submissions S."/>
        </authorList>
    </citation>
    <scope>NUCLEOTIDE SEQUENCE [LARGE SCALE GENOMIC DNA]</scope>
    <source>
        <strain evidence="4">DSM 3695</strain>
    </source>
</reference>
<feature type="domain" description="Glycosyltransferase subfamily 4-like N-terminal" evidence="2">
    <location>
        <begin position="56"/>
        <end position="176"/>
    </location>
</feature>
<dbReference type="InterPro" id="IPR028098">
    <property type="entry name" value="Glyco_trans_4-like_N"/>
</dbReference>
<sequence length="368" mass="40392">MNDQLCIASPNLAAYSETFIKDQIAQLQPGTLIYEGNYPIHSKEEDWQLPFPFNIHVVRGITKKLAPGLFHRIYSRSLADYLKRRKVTTLLANYGPVGVSVADACVMANVKLVVHFHGFDAYEYNTLAKFREAYRHMFTCAHRIVAVSTEMKEELIKLGAAENKIAFIPYGINLERFTTTDPSVNGPLLINIGRFTPKKAPDLLIRAFKIVHDALPDARLKMIGGGELLEDSKALATSLGLSDVITFAGVQSSEEIIRALHQSRIYVQHSLRPPSGDSEGTPVSILEACACGLPVVSTRHAGIRDAVLEQVSGLLVDEGDVEGMAKDIITLLKDPALCKQMGAAARARISENYHFPVQAAKLAALLEV</sequence>
<organism evidence="3 4">
    <name type="scientific">Chitinophaga arvensicola</name>
    <dbReference type="NCBI Taxonomy" id="29529"/>
    <lineage>
        <taxon>Bacteria</taxon>
        <taxon>Pseudomonadati</taxon>
        <taxon>Bacteroidota</taxon>
        <taxon>Chitinophagia</taxon>
        <taxon>Chitinophagales</taxon>
        <taxon>Chitinophagaceae</taxon>
        <taxon>Chitinophaga</taxon>
    </lineage>
</organism>
<dbReference type="STRING" id="29529.SAMN04488122_4806"/>
<evidence type="ECO:0000313" key="3">
    <source>
        <dbReference type="EMBL" id="SEW52403.1"/>
    </source>
</evidence>
<keyword evidence="3" id="KW-0808">Transferase</keyword>
<dbReference type="Proteomes" id="UP000199310">
    <property type="component" value="Unassembled WGS sequence"/>
</dbReference>
<evidence type="ECO:0000259" key="2">
    <source>
        <dbReference type="Pfam" id="PF13439"/>
    </source>
</evidence>
<dbReference type="EMBL" id="FOJG01000002">
    <property type="protein sequence ID" value="SEW52403.1"/>
    <property type="molecule type" value="Genomic_DNA"/>
</dbReference>
<keyword evidence="4" id="KW-1185">Reference proteome</keyword>
<evidence type="ECO:0000259" key="1">
    <source>
        <dbReference type="Pfam" id="PF00534"/>
    </source>
</evidence>
<gene>
    <name evidence="3" type="ORF">SAMN04488122_4806</name>
</gene>
<dbReference type="Pfam" id="PF13439">
    <property type="entry name" value="Glyco_transf_4"/>
    <property type="match status" value="1"/>
</dbReference>